<dbReference type="OrthoDB" id="9808591at2"/>
<keyword evidence="5" id="KW-0408">Iron</keyword>
<dbReference type="GO" id="GO:0016491">
    <property type="term" value="F:oxidoreductase activity"/>
    <property type="evidence" value="ECO:0007669"/>
    <property type="project" value="InterPro"/>
</dbReference>
<dbReference type="PROSITE" id="PS01305">
    <property type="entry name" value="MOAA_NIFB_PQQE"/>
    <property type="match status" value="1"/>
</dbReference>
<keyword evidence="4" id="KW-0479">Metal-binding</keyword>
<dbReference type="PANTHER" id="PTHR43273:SF8">
    <property type="entry name" value="RADICAL SAM DOMAIN PROTEIN"/>
    <property type="match status" value="1"/>
</dbReference>
<dbReference type="GO" id="GO:0051539">
    <property type="term" value="F:4 iron, 4 sulfur cluster binding"/>
    <property type="evidence" value="ECO:0007669"/>
    <property type="project" value="UniProtKB-KW"/>
</dbReference>
<dbReference type="SFLD" id="SFLDG01384">
    <property type="entry name" value="thioether_bond_formation_requi"/>
    <property type="match status" value="1"/>
</dbReference>
<dbReference type="InterPro" id="IPR023885">
    <property type="entry name" value="4Fe4S-binding_SPASM_dom"/>
</dbReference>
<keyword evidence="2" id="KW-0004">4Fe-4S</keyword>
<dbReference type="SUPFAM" id="SSF102114">
    <property type="entry name" value="Radical SAM enzymes"/>
    <property type="match status" value="1"/>
</dbReference>
<dbReference type="Pfam" id="PF04055">
    <property type="entry name" value="Radical_SAM"/>
    <property type="match status" value="1"/>
</dbReference>
<evidence type="ECO:0000259" key="7">
    <source>
        <dbReference type="PROSITE" id="PS51918"/>
    </source>
</evidence>
<dbReference type="CDD" id="cd21124">
    <property type="entry name" value="SPASM_CteB-like"/>
    <property type="match status" value="1"/>
</dbReference>
<protein>
    <recommendedName>
        <fullName evidence="7">Radical SAM core domain-containing protein</fullName>
    </recommendedName>
</protein>
<gene>
    <name evidence="8" type="ORF">CLTEP_04190</name>
</gene>
<dbReference type="SFLD" id="SFLDS00029">
    <property type="entry name" value="Radical_SAM"/>
    <property type="match status" value="1"/>
</dbReference>
<dbReference type="GO" id="GO:0046872">
    <property type="term" value="F:metal ion binding"/>
    <property type="evidence" value="ECO:0007669"/>
    <property type="project" value="UniProtKB-KW"/>
</dbReference>
<keyword evidence="3" id="KW-0949">S-adenosyl-L-methionine</keyword>
<dbReference type="EMBL" id="LTBA01000001">
    <property type="protein sequence ID" value="KYH36025.1"/>
    <property type="molecule type" value="Genomic_DNA"/>
</dbReference>
<reference evidence="8 9" key="1">
    <citation type="submission" date="2016-02" db="EMBL/GenBank/DDBJ databases">
        <title>Genome sequence of Clostridium tepidiprofundi DSM 19306.</title>
        <authorList>
            <person name="Poehlein A."/>
            <person name="Daniel R."/>
        </authorList>
    </citation>
    <scope>NUCLEOTIDE SEQUENCE [LARGE SCALE GENOMIC DNA]</scope>
    <source>
        <strain evidence="8 9">DSM 19306</strain>
    </source>
</reference>
<evidence type="ECO:0000256" key="1">
    <source>
        <dbReference type="ARBA" id="ARBA00001966"/>
    </source>
</evidence>
<evidence type="ECO:0000256" key="6">
    <source>
        <dbReference type="ARBA" id="ARBA00023014"/>
    </source>
</evidence>
<dbReference type="AlphaFoldDB" id="A0A151B7X5"/>
<dbReference type="STRING" id="1121338.CLTEP_04190"/>
<comment type="cofactor">
    <cofactor evidence="1">
        <name>[4Fe-4S] cluster</name>
        <dbReference type="ChEBI" id="CHEBI:49883"/>
    </cofactor>
</comment>
<organism evidence="8 9">
    <name type="scientific">Clostridium tepidiprofundi DSM 19306</name>
    <dbReference type="NCBI Taxonomy" id="1121338"/>
    <lineage>
        <taxon>Bacteria</taxon>
        <taxon>Bacillati</taxon>
        <taxon>Bacillota</taxon>
        <taxon>Clostridia</taxon>
        <taxon>Eubacteriales</taxon>
        <taxon>Clostridiaceae</taxon>
        <taxon>Clostridium</taxon>
    </lineage>
</organism>
<feature type="domain" description="Radical SAM core" evidence="7">
    <location>
        <begin position="91"/>
        <end position="317"/>
    </location>
</feature>
<dbReference type="Gene3D" id="3.20.20.70">
    <property type="entry name" value="Aldolase class I"/>
    <property type="match status" value="1"/>
</dbReference>
<dbReference type="InterPro" id="IPR047602">
    <property type="entry name" value="SPASM_CteB-like"/>
</dbReference>
<dbReference type="InterPro" id="IPR024025">
    <property type="entry name" value="SCIFF_rSAM_maturase"/>
</dbReference>
<evidence type="ECO:0000256" key="2">
    <source>
        <dbReference type="ARBA" id="ARBA00022485"/>
    </source>
</evidence>
<keyword evidence="6" id="KW-0411">Iron-sulfur</keyword>
<dbReference type="RefSeq" id="WP_066821786.1">
    <property type="nucleotide sequence ID" value="NZ_LTBA01000001.1"/>
</dbReference>
<dbReference type="InterPro" id="IPR058240">
    <property type="entry name" value="rSAM_sf"/>
</dbReference>
<dbReference type="NCBIfam" id="TIGR04085">
    <property type="entry name" value="rSAM_more_4Fe4S"/>
    <property type="match status" value="1"/>
</dbReference>
<dbReference type="InterPro" id="IPR023867">
    <property type="entry name" value="Sulphatase_maturase_rSAM"/>
</dbReference>
<dbReference type="InterPro" id="IPR007197">
    <property type="entry name" value="rSAM"/>
</dbReference>
<accession>A0A151B7X5</accession>
<dbReference type="Pfam" id="PF13186">
    <property type="entry name" value="SPASM"/>
    <property type="match status" value="1"/>
</dbReference>
<comment type="caution">
    <text evidence="8">The sequence shown here is derived from an EMBL/GenBank/DDBJ whole genome shotgun (WGS) entry which is preliminary data.</text>
</comment>
<dbReference type="PATRIC" id="fig|1121338.3.peg.424"/>
<dbReference type="InterPro" id="IPR013785">
    <property type="entry name" value="Aldolase_TIM"/>
</dbReference>
<evidence type="ECO:0000256" key="5">
    <source>
        <dbReference type="ARBA" id="ARBA00023004"/>
    </source>
</evidence>
<dbReference type="SFLD" id="SFLDG01386">
    <property type="entry name" value="main_SPASM_domain-containing"/>
    <property type="match status" value="1"/>
</dbReference>
<evidence type="ECO:0000256" key="3">
    <source>
        <dbReference type="ARBA" id="ARBA00022691"/>
    </source>
</evidence>
<dbReference type="PANTHER" id="PTHR43273">
    <property type="entry name" value="ANAEROBIC SULFATASE-MATURATING ENZYME HOMOLOG ASLB-RELATED"/>
    <property type="match status" value="1"/>
</dbReference>
<dbReference type="Proteomes" id="UP000075531">
    <property type="component" value="Unassembled WGS sequence"/>
</dbReference>
<proteinExistence type="predicted"/>
<dbReference type="NCBIfam" id="TIGR03974">
    <property type="entry name" value="rSAM_six_Cys"/>
    <property type="match status" value="1"/>
</dbReference>
<name>A0A151B7X5_9CLOT</name>
<evidence type="ECO:0000313" key="9">
    <source>
        <dbReference type="Proteomes" id="UP000075531"/>
    </source>
</evidence>
<dbReference type="PROSITE" id="PS51918">
    <property type="entry name" value="RADICAL_SAM"/>
    <property type="match status" value="1"/>
</dbReference>
<evidence type="ECO:0000256" key="4">
    <source>
        <dbReference type="ARBA" id="ARBA00022723"/>
    </source>
</evidence>
<evidence type="ECO:0000313" key="8">
    <source>
        <dbReference type="EMBL" id="KYH36025.1"/>
    </source>
</evidence>
<dbReference type="InterPro" id="IPR000385">
    <property type="entry name" value="MoaA_NifB_PqqE_Fe-S-bd_CS"/>
</dbReference>
<keyword evidence="9" id="KW-1185">Reference proteome</keyword>
<dbReference type="SFLD" id="SFLDG01067">
    <property type="entry name" value="SPASM/twitch_domain_containing"/>
    <property type="match status" value="1"/>
</dbReference>
<dbReference type="CDD" id="cd01335">
    <property type="entry name" value="Radical_SAM"/>
    <property type="match status" value="1"/>
</dbReference>
<sequence length="463" mass="54032">MAFIHKFKQGNEYFVLDVNSGSVHKVDELVYDILDEEKLLDKQNVIEKLKDKYSREEISEAYDEIEYLIREDILYSKDLYEDIANESGTSPTYIKALCLNVIHDCNLRCKYCFADEGEYHGERKAMPVEVGKKAIDYVIKHSGPRKNIEVDLFGGEPLMAMKQIKEIVSYAREQEKIHNKNIRFTMTTNCTLLNDELMDYLNENMVNIVLSIDGRKEVNDKVRIRIDGSGTYDSIMPKIKKMVEKRDKDKLHYVRGTFTRNNLDFCEDVIHLSDQGFTEISIEPVVLPDEHTLSIRKEDLPKIFDEYDRLYDEILKREKEGKKINFYHFNIDLNGGPCVYKRISGCGAGHEYIAVTPDGDIYPCHQFIGNEDFKMGNIFTEEFNEDMATEFKNAHIYNKPQCRECWARFYCSGGCQANNYNFNKDIHIPYEIGCEMQKKRIECAIALKAKRMEERQELLPIID</sequence>